<dbReference type="RefSeq" id="WP_146648845.1">
    <property type="nucleotide sequence ID" value="NZ_CP012333.1"/>
</dbReference>
<dbReference type="InterPro" id="IPR010131">
    <property type="entry name" value="MdtP/NodT-like"/>
</dbReference>
<sequence>MQFCARALVLGVLALPLVGCVSSSKYDSRWVSSELGRMAGHDVPLREAPQANGKNAFVPSLPHDAGDVAALTEDGAVSVALWNSAQFRADLAQLGIPRAELDDASALPNPNFSFLFPISSRQLELSIQYPISQLVQRPWRIAAAKYDVERTARSLLQNGLDAVRDVRIAWAELEAAKGRRELRRRAEDLLRQSSKLAASRFGNGDISRLEADLVEAEALAAGELSARSVREEGIARTRLRQLLGLAESPLGDRLDVATREVPKDAPVTWPSSSAWPWLHAPMYAPPSSRSRLPESA</sequence>
<keyword evidence="2" id="KW-1185">Reference proteome</keyword>
<dbReference type="PANTHER" id="PTHR30203:SF24">
    <property type="entry name" value="BLR4935 PROTEIN"/>
    <property type="match status" value="1"/>
</dbReference>
<name>A0A0K1PW63_9BACT</name>
<dbReference type="Gene3D" id="1.20.1600.10">
    <property type="entry name" value="Outer membrane efflux proteins (OEP)"/>
    <property type="match status" value="1"/>
</dbReference>
<protein>
    <submittedName>
        <fullName evidence="1">Heavy metal RND efflux outer membrane protein, CzcC family</fullName>
    </submittedName>
</protein>
<organism evidence="1 2">
    <name type="scientific">Labilithrix luteola</name>
    <dbReference type="NCBI Taxonomy" id="1391654"/>
    <lineage>
        <taxon>Bacteria</taxon>
        <taxon>Pseudomonadati</taxon>
        <taxon>Myxococcota</taxon>
        <taxon>Polyangia</taxon>
        <taxon>Polyangiales</taxon>
        <taxon>Labilitrichaceae</taxon>
        <taxon>Labilithrix</taxon>
    </lineage>
</organism>
<proteinExistence type="predicted"/>
<dbReference type="OrthoDB" id="257841at2"/>
<dbReference type="PANTHER" id="PTHR30203">
    <property type="entry name" value="OUTER MEMBRANE CATION EFFLUX PROTEIN"/>
    <property type="match status" value="1"/>
</dbReference>
<dbReference type="KEGG" id="llu:AKJ09_04416"/>
<reference evidence="1 2" key="1">
    <citation type="submission" date="2015-08" db="EMBL/GenBank/DDBJ databases">
        <authorList>
            <person name="Babu N.S."/>
            <person name="Beckwith C.J."/>
            <person name="Beseler K.G."/>
            <person name="Brison A."/>
            <person name="Carone J.V."/>
            <person name="Caskin T.P."/>
            <person name="Diamond M."/>
            <person name="Durham M.E."/>
            <person name="Foxe J.M."/>
            <person name="Go M."/>
            <person name="Henderson B.A."/>
            <person name="Jones I.B."/>
            <person name="McGettigan J.A."/>
            <person name="Micheletti S.J."/>
            <person name="Nasrallah M.E."/>
            <person name="Ortiz D."/>
            <person name="Piller C.R."/>
            <person name="Privatt S.R."/>
            <person name="Schneider S.L."/>
            <person name="Sharp S."/>
            <person name="Smith T.C."/>
            <person name="Stanton J.D."/>
            <person name="Ullery H.E."/>
            <person name="Wilson R.J."/>
            <person name="Serrano M.G."/>
            <person name="Buck G."/>
            <person name="Lee V."/>
            <person name="Wang Y."/>
            <person name="Carvalho R."/>
            <person name="Voegtly L."/>
            <person name="Shi R."/>
            <person name="Duckworth R."/>
            <person name="Johnson A."/>
            <person name="Loviza R."/>
            <person name="Walstead R."/>
            <person name="Shah Z."/>
            <person name="Kiflezghi M."/>
            <person name="Wade K."/>
            <person name="Ball S.L."/>
            <person name="Bradley K.W."/>
            <person name="Asai D.J."/>
            <person name="Bowman C.A."/>
            <person name="Russell D.A."/>
            <person name="Pope W.H."/>
            <person name="Jacobs-Sera D."/>
            <person name="Hendrix R.W."/>
            <person name="Hatfull G.F."/>
        </authorList>
    </citation>
    <scope>NUCLEOTIDE SEQUENCE [LARGE SCALE GENOMIC DNA]</scope>
    <source>
        <strain evidence="1 2">DSM 27648</strain>
    </source>
</reference>
<dbReference type="SUPFAM" id="SSF56954">
    <property type="entry name" value="Outer membrane efflux proteins (OEP)"/>
    <property type="match status" value="1"/>
</dbReference>
<dbReference type="Proteomes" id="UP000064967">
    <property type="component" value="Chromosome"/>
</dbReference>
<evidence type="ECO:0000313" key="1">
    <source>
        <dbReference type="EMBL" id="AKU97752.1"/>
    </source>
</evidence>
<dbReference type="GO" id="GO:0015562">
    <property type="term" value="F:efflux transmembrane transporter activity"/>
    <property type="evidence" value="ECO:0007669"/>
    <property type="project" value="InterPro"/>
</dbReference>
<accession>A0A0K1PW63</accession>
<gene>
    <name evidence="1" type="ORF">AKJ09_04416</name>
</gene>
<dbReference type="AlphaFoldDB" id="A0A0K1PW63"/>
<evidence type="ECO:0000313" key="2">
    <source>
        <dbReference type="Proteomes" id="UP000064967"/>
    </source>
</evidence>
<dbReference type="EMBL" id="CP012333">
    <property type="protein sequence ID" value="AKU97752.1"/>
    <property type="molecule type" value="Genomic_DNA"/>
</dbReference>
<dbReference type="STRING" id="1391654.AKJ09_04416"/>